<keyword evidence="10" id="KW-1185">Reference proteome</keyword>
<proteinExistence type="predicted"/>
<keyword evidence="1" id="KW-0479">Metal-binding</keyword>
<accession>A0A6A3MP01</accession>
<evidence type="ECO:0000313" key="6">
    <source>
        <dbReference type="EMBL" id="KAE9139939.1"/>
    </source>
</evidence>
<dbReference type="Pfam" id="PF22936">
    <property type="entry name" value="Pol_BBD"/>
    <property type="match status" value="1"/>
</dbReference>
<dbReference type="GO" id="GO:0008270">
    <property type="term" value="F:zinc ion binding"/>
    <property type="evidence" value="ECO:0007669"/>
    <property type="project" value="UniProtKB-KW"/>
</dbReference>
<dbReference type="Proteomes" id="UP000440732">
    <property type="component" value="Unassembled WGS sequence"/>
</dbReference>
<feature type="region of interest" description="Disordered" evidence="2">
    <location>
        <begin position="60"/>
        <end position="99"/>
    </location>
</feature>
<dbReference type="PROSITE" id="PS50158">
    <property type="entry name" value="ZF_CCHC"/>
    <property type="match status" value="1"/>
</dbReference>
<keyword evidence="1" id="KW-0863">Zinc-finger</keyword>
<evidence type="ECO:0000256" key="1">
    <source>
        <dbReference type="PROSITE-ProRule" id="PRU00047"/>
    </source>
</evidence>
<organism evidence="4 13">
    <name type="scientific">Phytophthora fragariae</name>
    <dbReference type="NCBI Taxonomy" id="53985"/>
    <lineage>
        <taxon>Eukaryota</taxon>
        <taxon>Sar</taxon>
        <taxon>Stramenopiles</taxon>
        <taxon>Oomycota</taxon>
        <taxon>Peronosporomycetes</taxon>
        <taxon>Peronosporales</taxon>
        <taxon>Peronosporaceae</taxon>
        <taxon>Phytophthora</taxon>
    </lineage>
</organism>
<dbReference type="AlphaFoldDB" id="A0A6A3MP01"/>
<evidence type="ECO:0000313" key="10">
    <source>
        <dbReference type="Proteomes" id="UP000433483"/>
    </source>
</evidence>
<evidence type="ECO:0000313" key="13">
    <source>
        <dbReference type="Proteomes" id="UP000460718"/>
    </source>
</evidence>
<evidence type="ECO:0000259" key="3">
    <source>
        <dbReference type="PROSITE" id="PS50158"/>
    </source>
</evidence>
<evidence type="ECO:0000313" key="9">
    <source>
        <dbReference type="EMBL" id="KAE9253118.1"/>
    </source>
</evidence>
<gene>
    <name evidence="9" type="ORF">PF004_g1658</name>
    <name evidence="8" type="ORF">PF005_g812</name>
    <name evidence="7" type="ORF">PF006_g625</name>
    <name evidence="6" type="ORF">PF007_g855</name>
    <name evidence="5" type="ORF">PF010_g861</name>
    <name evidence="4" type="ORF">PF011_g581</name>
</gene>
<dbReference type="Proteomes" id="UP000488956">
    <property type="component" value="Unassembled WGS sequence"/>
</dbReference>
<dbReference type="InterPro" id="IPR054722">
    <property type="entry name" value="PolX-like_BBD"/>
</dbReference>
<comment type="caution">
    <text evidence="4">The sequence shown here is derived from an EMBL/GenBank/DDBJ whole genome shotgun (WGS) entry which is preliminary data.</text>
</comment>
<protein>
    <recommendedName>
        <fullName evidence="3">CCHC-type domain-containing protein</fullName>
    </recommendedName>
</protein>
<evidence type="ECO:0000313" key="15">
    <source>
        <dbReference type="Proteomes" id="UP000488956"/>
    </source>
</evidence>
<keyword evidence="1" id="KW-0862">Zinc</keyword>
<feature type="region of interest" description="Disordered" evidence="2">
    <location>
        <begin position="154"/>
        <end position="189"/>
    </location>
</feature>
<dbReference type="EMBL" id="QXGA01000014">
    <property type="protein sequence ID" value="KAE9155382.1"/>
    <property type="molecule type" value="Genomic_DNA"/>
</dbReference>
<dbReference type="EMBL" id="QXFW01000013">
    <property type="protein sequence ID" value="KAE9030524.1"/>
    <property type="molecule type" value="Genomic_DNA"/>
</dbReference>
<name>A0A6A3MP01_9STRA</name>
<dbReference type="Proteomes" id="UP000460718">
    <property type="component" value="Unassembled WGS sequence"/>
</dbReference>
<dbReference type="EMBL" id="QXGC01000042">
    <property type="protein sequence ID" value="KAE9253118.1"/>
    <property type="molecule type" value="Genomic_DNA"/>
</dbReference>
<dbReference type="InterPro" id="IPR001878">
    <property type="entry name" value="Znf_CCHC"/>
</dbReference>
<dbReference type="Proteomes" id="UP000476176">
    <property type="component" value="Unassembled WGS sequence"/>
</dbReference>
<dbReference type="SUPFAM" id="SSF57756">
    <property type="entry name" value="Retrovirus zinc finger-like domains"/>
    <property type="match status" value="1"/>
</dbReference>
<evidence type="ECO:0000313" key="5">
    <source>
        <dbReference type="EMBL" id="KAE9138730.1"/>
    </source>
</evidence>
<dbReference type="EMBL" id="QXFX01000019">
    <property type="protein sequence ID" value="KAE9138730.1"/>
    <property type="molecule type" value="Genomic_DNA"/>
</dbReference>
<evidence type="ECO:0000313" key="4">
    <source>
        <dbReference type="EMBL" id="KAE9030524.1"/>
    </source>
</evidence>
<reference evidence="13 14" key="1">
    <citation type="submission" date="2018-09" db="EMBL/GenBank/DDBJ databases">
        <title>Genomic investigation of the strawberry pathogen Phytophthora fragariae indicates pathogenicity is determined by transcriptional variation in three key races.</title>
        <authorList>
            <person name="Adams T.M."/>
            <person name="Armitage A.D."/>
            <person name="Sobczyk M.K."/>
            <person name="Bates H.J."/>
            <person name="Dunwell J.M."/>
            <person name="Nellist C.F."/>
            <person name="Harrison R.J."/>
        </authorList>
    </citation>
    <scope>NUCLEOTIDE SEQUENCE [LARGE SCALE GENOMIC DNA]</scope>
    <source>
        <strain evidence="9 14">BC-23</strain>
        <strain evidence="8 10">NOV-27</strain>
        <strain evidence="7 11">NOV-5</strain>
        <strain evidence="6 12">NOV-71</strain>
        <strain evidence="5 15">ONT-3</strain>
        <strain evidence="4 13">SCRP245</strain>
    </source>
</reference>
<feature type="compositionally biased region" description="Basic and acidic residues" evidence="2">
    <location>
        <begin position="167"/>
        <end position="189"/>
    </location>
</feature>
<dbReference type="Proteomes" id="UP000441208">
    <property type="component" value="Unassembled WGS sequence"/>
</dbReference>
<dbReference type="OrthoDB" id="119550at2759"/>
<feature type="domain" description="CCHC-type" evidence="3">
    <location>
        <begin position="109"/>
        <end position="124"/>
    </location>
</feature>
<dbReference type="Proteomes" id="UP000433483">
    <property type="component" value="Unassembled WGS sequence"/>
</dbReference>
<evidence type="ECO:0000313" key="7">
    <source>
        <dbReference type="EMBL" id="KAE9155382.1"/>
    </source>
</evidence>
<evidence type="ECO:0000313" key="12">
    <source>
        <dbReference type="Proteomes" id="UP000441208"/>
    </source>
</evidence>
<dbReference type="GO" id="GO:0003676">
    <property type="term" value="F:nucleic acid binding"/>
    <property type="evidence" value="ECO:0007669"/>
    <property type="project" value="InterPro"/>
</dbReference>
<evidence type="ECO:0000313" key="8">
    <source>
        <dbReference type="EMBL" id="KAE9237063.1"/>
    </source>
</evidence>
<evidence type="ECO:0000313" key="11">
    <source>
        <dbReference type="Proteomes" id="UP000440732"/>
    </source>
</evidence>
<evidence type="ECO:0000256" key="2">
    <source>
        <dbReference type="SAM" id="MobiDB-lite"/>
    </source>
</evidence>
<evidence type="ECO:0000313" key="14">
    <source>
        <dbReference type="Proteomes" id="UP000476176"/>
    </source>
</evidence>
<dbReference type="EMBL" id="QXGB01000017">
    <property type="protein sequence ID" value="KAE9237063.1"/>
    <property type="molecule type" value="Genomic_DNA"/>
</dbReference>
<dbReference type="InterPro" id="IPR036875">
    <property type="entry name" value="Znf_CCHC_sf"/>
</dbReference>
<feature type="compositionally biased region" description="Basic and acidic residues" evidence="2">
    <location>
        <begin position="87"/>
        <end position="99"/>
    </location>
</feature>
<sequence>MTLDDAVFSGMLVSSLPSNERFDRLRGLVDTGMECVNTPEKVVEMAITFDKANKADSHVMRSFGNDSKSTGHVEPAKQNGSGGKKPWNKDEKREEMQRQHDENMKHCACFGCHKPGHTRSNCPNANGSGTASGGSGGGGARAASHFTLASGFAESNDGPAAVQDSSRVGRTEGTPERVGAADRGKPNWGEKPEYHPELWVLDSGANRHLVGDRRYFVNYRKLTVEERRTATVHGHSGKSSPVSVGSIDLWVVVNGWHVALRVDDVYYSPKNTNLLSQSVVKTQGFNPPALIRCI</sequence>
<dbReference type="EMBL" id="QXFZ01000018">
    <property type="protein sequence ID" value="KAE9139939.1"/>
    <property type="molecule type" value="Genomic_DNA"/>
</dbReference>